<evidence type="ECO:0000313" key="1">
    <source>
        <dbReference type="EMBL" id="OGH88327.1"/>
    </source>
</evidence>
<name>A0A1F6NWM4_9BACT</name>
<sequence>MHPEILSEEQRQLLPLVGKFTKKFGLVGGTAIALQIGHRQSIDFDLFSLEKFDNAKIRKAITKSRRKIKTVYKDEDGQFTFFIGQVQLTFFQYPFKIDYSKNFDKLLRFPDLLTLAAMKAYALGRRAKWKDYVDLYFIIRDHHSVVEITKAGKAIFGGEFNGRIFREQLAYFNDINYSEKVYFLPGYEVSEQKIKKALQEYSVAENLA</sequence>
<dbReference type="Pfam" id="PF08843">
    <property type="entry name" value="AbiEii"/>
    <property type="match status" value="1"/>
</dbReference>
<evidence type="ECO:0008006" key="3">
    <source>
        <dbReference type="Google" id="ProtNLM"/>
    </source>
</evidence>
<protein>
    <recommendedName>
        <fullName evidence="3">Nucleotidyl transferase AbiEii/AbiGii toxin family protein</fullName>
    </recommendedName>
</protein>
<evidence type="ECO:0000313" key="2">
    <source>
        <dbReference type="Proteomes" id="UP000177907"/>
    </source>
</evidence>
<organism evidence="1 2">
    <name type="scientific">Candidatus Magasanikbacteria bacterium RIFOXYC2_FULL_42_28</name>
    <dbReference type="NCBI Taxonomy" id="1798704"/>
    <lineage>
        <taxon>Bacteria</taxon>
        <taxon>Candidatus Magasanikiibacteriota</taxon>
    </lineage>
</organism>
<dbReference type="EMBL" id="MFQZ01000003">
    <property type="protein sequence ID" value="OGH88327.1"/>
    <property type="molecule type" value="Genomic_DNA"/>
</dbReference>
<accession>A0A1F6NWM4</accession>
<dbReference type="InterPro" id="IPR014942">
    <property type="entry name" value="AbiEii"/>
</dbReference>
<proteinExistence type="predicted"/>
<dbReference type="Proteomes" id="UP000177907">
    <property type="component" value="Unassembled WGS sequence"/>
</dbReference>
<dbReference type="STRING" id="1798704.A3J93_04710"/>
<gene>
    <name evidence="1" type="ORF">A3J93_04710</name>
</gene>
<comment type="caution">
    <text evidence="1">The sequence shown here is derived from an EMBL/GenBank/DDBJ whole genome shotgun (WGS) entry which is preliminary data.</text>
</comment>
<reference evidence="1 2" key="1">
    <citation type="journal article" date="2016" name="Nat. Commun.">
        <title>Thousands of microbial genomes shed light on interconnected biogeochemical processes in an aquifer system.</title>
        <authorList>
            <person name="Anantharaman K."/>
            <person name="Brown C.T."/>
            <person name="Hug L.A."/>
            <person name="Sharon I."/>
            <person name="Castelle C.J."/>
            <person name="Probst A.J."/>
            <person name="Thomas B.C."/>
            <person name="Singh A."/>
            <person name="Wilkins M.J."/>
            <person name="Karaoz U."/>
            <person name="Brodie E.L."/>
            <person name="Williams K.H."/>
            <person name="Hubbard S.S."/>
            <person name="Banfield J.F."/>
        </authorList>
    </citation>
    <scope>NUCLEOTIDE SEQUENCE [LARGE SCALE GENOMIC DNA]</scope>
</reference>
<dbReference type="AlphaFoldDB" id="A0A1F6NWM4"/>